<feature type="transmembrane region" description="Helical" evidence="13">
    <location>
        <begin position="114"/>
        <end position="138"/>
    </location>
</feature>
<keyword evidence="11" id="KW-0325">Glycoprotein</keyword>
<accession>A0A699YM76</accession>
<dbReference type="SUPFAM" id="SSF81324">
    <property type="entry name" value="Voltage-gated potassium channels"/>
    <property type="match status" value="2"/>
</dbReference>
<evidence type="ECO:0000256" key="5">
    <source>
        <dbReference type="ARBA" id="ARBA00022692"/>
    </source>
</evidence>
<evidence type="ECO:0000256" key="12">
    <source>
        <dbReference type="ARBA" id="ARBA00023303"/>
    </source>
</evidence>
<evidence type="ECO:0000256" key="3">
    <source>
        <dbReference type="ARBA" id="ARBA00022568"/>
    </source>
</evidence>
<sequence>MLQPLVLNAPDVGTEFHVADLLHGRSLGCLGPSHPLRCAAAKLMLGLILASSVELALDGPTLPPDSLLKRAITVMDIIFCAVFGLEVLLKVVVMGLLFNGKGSYLRSAWNCLDFAVAVVSILVLVLEAVVGNTNLVWLRAFRALRQGRISGPWPLALRPLRAASRLEGIRIVVSAMLKAVPALGDILLVGLLFYFIFAVLFVNLLMGSMFACSDSSGGGDALDARYLLPDGAHLNRTWCLAAADGVNITSSYYHSRLGVEVPPWSLTTSWSAPFLRFDNVPQAIWTLFQMASLEGWSDVMHQAGDATGPEQQPVRDANIYISLLCILFIVVGSFFIINMIIGVTIDKFNRMKQEQGGSILLTEQQKQWLNIQKMVHAGMSSAWMTAMSVSNVVFTAIFVLELVLKCVAVGVPAYLRVGWNVFDALVVVISVAGVLLDYCTPADLTLMPLLRILRLLRVFKLIPQAKGLRTLMQTLLWSLPALANVGAMLMMFMFMYSVMAMNLFGHIKFQQNITRHANFRTFPVAMITLFRCITGENWNALMQDTMLQDSCVLLLANVTVNIAGKALQLPAGTYLDKDADAEALAQLPAQAVEDQCSILPALSILFFISFMLLCSYLLLQLIIAVLQYNQETLVIQQDHMWAFIETWEKLDEYGDGFIDVWELTSLLSAVPPPMGVKGMDQTALRVQQIVLDVDIPLRNCRVHFLECLHALAGRVAGAELPQEEEYRVHDRLVQRLPRSSQPPKYNAGHYYSAQYIKGAVKGFLVRLQLEPLWEAAEEHEVVARQAGGRVKG</sequence>
<keyword evidence="10 13" id="KW-0472">Membrane</keyword>
<dbReference type="GO" id="GO:0005891">
    <property type="term" value="C:voltage-gated calcium channel complex"/>
    <property type="evidence" value="ECO:0007669"/>
    <property type="project" value="TreeGrafter"/>
</dbReference>
<feature type="transmembrane region" description="Helical" evidence="13">
    <location>
        <begin position="319"/>
        <end position="345"/>
    </location>
</feature>
<dbReference type="PANTHER" id="PTHR45628:SF7">
    <property type="entry name" value="VOLTAGE-DEPENDENT CALCIUM CHANNEL TYPE A SUBUNIT ALPHA-1"/>
    <property type="match status" value="1"/>
</dbReference>
<evidence type="ECO:0000313" key="15">
    <source>
        <dbReference type="EMBL" id="GFH11377.1"/>
    </source>
</evidence>
<dbReference type="InterPro" id="IPR050599">
    <property type="entry name" value="VDCC_alpha-1_subunit"/>
</dbReference>
<dbReference type="AlphaFoldDB" id="A0A699YM76"/>
<keyword evidence="8 13" id="KW-1133">Transmembrane helix</keyword>
<feature type="domain" description="Ion transport" evidence="14">
    <location>
        <begin position="385"/>
        <end position="629"/>
    </location>
</feature>
<dbReference type="InterPro" id="IPR005821">
    <property type="entry name" value="Ion_trans_dom"/>
</dbReference>
<protein>
    <submittedName>
        <fullName evidence="15">EF-hand domain-containing protein</fullName>
    </submittedName>
</protein>
<feature type="transmembrane region" description="Helical" evidence="13">
    <location>
        <begin position="604"/>
        <end position="626"/>
    </location>
</feature>
<dbReference type="Gene3D" id="1.20.120.350">
    <property type="entry name" value="Voltage-gated potassium channels. Chain C"/>
    <property type="match status" value="2"/>
</dbReference>
<comment type="subcellular location">
    <subcellularLocation>
        <location evidence="1">Membrane</location>
        <topology evidence="1">Multi-pass membrane protein</topology>
    </subcellularLocation>
</comment>
<comment type="caution">
    <text evidence="15">The sequence shown here is derived from an EMBL/GenBank/DDBJ whole genome shotgun (WGS) entry which is preliminary data.</text>
</comment>
<evidence type="ECO:0000256" key="10">
    <source>
        <dbReference type="ARBA" id="ARBA00023136"/>
    </source>
</evidence>
<evidence type="ECO:0000256" key="7">
    <source>
        <dbReference type="ARBA" id="ARBA00022882"/>
    </source>
</evidence>
<dbReference type="GO" id="GO:0098703">
    <property type="term" value="P:calcium ion import across plasma membrane"/>
    <property type="evidence" value="ECO:0007669"/>
    <property type="project" value="TreeGrafter"/>
</dbReference>
<dbReference type="Pfam" id="PF00520">
    <property type="entry name" value="Ion_trans"/>
    <property type="match status" value="2"/>
</dbReference>
<evidence type="ECO:0000313" key="16">
    <source>
        <dbReference type="Proteomes" id="UP000485058"/>
    </source>
</evidence>
<dbReference type="EMBL" id="BLLF01000397">
    <property type="protein sequence ID" value="GFH11377.1"/>
    <property type="molecule type" value="Genomic_DNA"/>
</dbReference>
<evidence type="ECO:0000259" key="14">
    <source>
        <dbReference type="Pfam" id="PF00520"/>
    </source>
</evidence>
<feature type="domain" description="Ion transport" evidence="14">
    <location>
        <begin position="43"/>
        <end position="355"/>
    </location>
</feature>
<evidence type="ECO:0000256" key="13">
    <source>
        <dbReference type="SAM" id="Phobius"/>
    </source>
</evidence>
<evidence type="ECO:0000256" key="4">
    <source>
        <dbReference type="ARBA" id="ARBA00022673"/>
    </source>
</evidence>
<proteinExistence type="predicted"/>
<evidence type="ECO:0000256" key="1">
    <source>
        <dbReference type="ARBA" id="ARBA00004141"/>
    </source>
</evidence>
<evidence type="ECO:0000256" key="11">
    <source>
        <dbReference type="ARBA" id="ARBA00023180"/>
    </source>
</evidence>
<dbReference type="Gene3D" id="1.10.287.70">
    <property type="match status" value="2"/>
</dbReference>
<organism evidence="15 16">
    <name type="scientific">Haematococcus lacustris</name>
    <name type="common">Green alga</name>
    <name type="synonym">Haematococcus pluvialis</name>
    <dbReference type="NCBI Taxonomy" id="44745"/>
    <lineage>
        <taxon>Eukaryota</taxon>
        <taxon>Viridiplantae</taxon>
        <taxon>Chlorophyta</taxon>
        <taxon>core chlorophytes</taxon>
        <taxon>Chlorophyceae</taxon>
        <taxon>CS clade</taxon>
        <taxon>Chlamydomonadales</taxon>
        <taxon>Haematococcaceae</taxon>
        <taxon>Haematococcus</taxon>
    </lineage>
</organism>
<dbReference type="InterPro" id="IPR027359">
    <property type="entry name" value="Volt_channel_dom_sf"/>
</dbReference>
<gene>
    <name evidence="15" type="ORF">HaLaN_06864</name>
</gene>
<keyword evidence="2" id="KW-0813">Transport</keyword>
<evidence type="ECO:0000256" key="2">
    <source>
        <dbReference type="ARBA" id="ARBA00022448"/>
    </source>
</evidence>
<dbReference type="GO" id="GO:0008331">
    <property type="term" value="F:high voltage-gated calcium channel activity"/>
    <property type="evidence" value="ECO:0007669"/>
    <property type="project" value="TreeGrafter"/>
</dbReference>
<feature type="transmembrane region" description="Helical" evidence="13">
    <location>
        <begin position="382"/>
        <end position="404"/>
    </location>
</feature>
<feature type="transmembrane region" description="Helical" evidence="13">
    <location>
        <begin position="186"/>
        <end position="206"/>
    </location>
</feature>
<evidence type="ECO:0000256" key="6">
    <source>
        <dbReference type="ARBA" id="ARBA00022837"/>
    </source>
</evidence>
<name>A0A699YM76_HAELA</name>
<evidence type="ECO:0000256" key="8">
    <source>
        <dbReference type="ARBA" id="ARBA00022989"/>
    </source>
</evidence>
<keyword evidence="9" id="KW-0406">Ion transport</keyword>
<keyword evidence="6" id="KW-0106">Calcium</keyword>
<feature type="transmembrane region" description="Helical" evidence="13">
    <location>
        <begin position="77"/>
        <end position="98"/>
    </location>
</feature>
<keyword evidence="7" id="KW-0851">Voltage-gated channel</keyword>
<reference evidence="15 16" key="1">
    <citation type="submission" date="2020-02" db="EMBL/GenBank/DDBJ databases">
        <title>Draft genome sequence of Haematococcus lacustris strain NIES-144.</title>
        <authorList>
            <person name="Morimoto D."/>
            <person name="Nakagawa S."/>
            <person name="Yoshida T."/>
            <person name="Sawayama S."/>
        </authorList>
    </citation>
    <scope>NUCLEOTIDE SEQUENCE [LARGE SCALE GENOMIC DNA]</scope>
    <source>
        <strain evidence="15 16">NIES-144</strain>
    </source>
</reference>
<dbReference type="Proteomes" id="UP000485058">
    <property type="component" value="Unassembled WGS sequence"/>
</dbReference>
<keyword evidence="4" id="KW-0107">Calcium channel</keyword>
<dbReference type="Gene3D" id="1.10.238.10">
    <property type="entry name" value="EF-hand"/>
    <property type="match status" value="1"/>
</dbReference>
<feature type="transmembrane region" description="Helical" evidence="13">
    <location>
        <begin position="474"/>
        <end position="496"/>
    </location>
</feature>
<keyword evidence="16" id="KW-1185">Reference proteome</keyword>
<dbReference type="PANTHER" id="PTHR45628">
    <property type="entry name" value="VOLTAGE-DEPENDENT CALCIUM CHANNEL TYPE A SUBUNIT ALPHA-1"/>
    <property type="match status" value="1"/>
</dbReference>
<keyword evidence="12" id="KW-0407">Ion channel</keyword>
<evidence type="ECO:0000256" key="9">
    <source>
        <dbReference type="ARBA" id="ARBA00023065"/>
    </source>
</evidence>
<keyword evidence="3" id="KW-0109">Calcium transport</keyword>
<keyword evidence="5 13" id="KW-0812">Transmembrane</keyword>
<feature type="transmembrane region" description="Helical" evidence="13">
    <location>
        <begin position="424"/>
        <end position="453"/>
    </location>
</feature>